<comment type="caution">
    <text evidence="1">The sequence shown here is derived from an EMBL/GenBank/DDBJ whole genome shotgun (WGS) entry which is preliminary data.</text>
</comment>
<dbReference type="AlphaFoldDB" id="A0A8J2HFY8"/>
<evidence type="ECO:0000313" key="1">
    <source>
        <dbReference type="EMBL" id="CAG5099715.1"/>
    </source>
</evidence>
<evidence type="ECO:0000313" key="2">
    <source>
        <dbReference type="Proteomes" id="UP000786811"/>
    </source>
</evidence>
<reference evidence="1" key="1">
    <citation type="submission" date="2021-04" db="EMBL/GenBank/DDBJ databases">
        <authorList>
            <person name="Chebbi M.A.C M."/>
        </authorList>
    </citation>
    <scope>NUCLEOTIDE SEQUENCE</scope>
</reference>
<dbReference type="OrthoDB" id="7666651at2759"/>
<protein>
    <recommendedName>
        <fullName evidence="3">Peptidase S1 domain-containing protein</fullName>
    </recommendedName>
</protein>
<dbReference type="SUPFAM" id="SSF50494">
    <property type="entry name" value="Trypsin-like serine proteases"/>
    <property type="match status" value="1"/>
</dbReference>
<organism evidence="1 2">
    <name type="scientific">Cotesia congregata</name>
    <name type="common">Parasitoid wasp</name>
    <name type="synonym">Apanteles congregatus</name>
    <dbReference type="NCBI Taxonomy" id="51543"/>
    <lineage>
        <taxon>Eukaryota</taxon>
        <taxon>Metazoa</taxon>
        <taxon>Ecdysozoa</taxon>
        <taxon>Arthropoda</taxon>
        <taxon>Hexapoda</taxon>
        <taxon>Insecta</taxon>
        <taxon>Pterygota</taxon>
        <taxon>Neoptera</taxon>
        <taxon>Endopterygota</taxon>
        <taxon>Hymenoptera</taxon>
        <taxon>Apocrita</taxon>
        <taxon>Ichneumonoidea</taxon>
        <taxon>Braconidae</taxon>
        <taxon>Microgastrinae</taxon>
        <taxon>Cotesia</taxon>
    </lineage>
</organism>
<evidence type="ECO:0008006" key="3">
    <source>
        <dbReference type="Google" id="ProtNLM"/>
    </source>
</evidence>
<dbReference type="InterPro" id="IPR009003">
    <property type="entry name" value="Peptidase_S1_PA"/>
</dbReference>
<keyword evidence="2" id="KW-1185">Reference proteome</keyword>
<proteinExistence type="predicted"/>
<sequence length="258" mass="30313">MKTYEKLIIFFVVCSVANGFHSKLKKNSPLFIVQNTNGNEDFVCQGVLISPSLILSIGDCARSLYFSSNNSDTYVYDNSLNRKYIRRNDYYFIRNVALIKTEDSVVKENPDDYIFKLASDVEDIDYTKCKLQSIESDIIKDYSCALENNLQNVTKMGHHNYIHCALIDHDNIKYGDLLTCSRKNSKEMVLVGFEYHIYYKWSYKYPTEPISMQFINLSNLGMIIRHRLNSLRWMYEKDFFLNAENIRIFSILNMFKEN</sequence>
<dbReference type="Proteomes" id="UP000786811">
    <property type="component" value="Unassembled WGS sequence"/>
</dbReference>
<gene>
    <name evidence="1" type="ORF">HICCMSTLAB_LOCUS9198</name>
</gene>
<name>A0A8J2HFY8_COTCN</name>
<accession>A0A8J2HFY8</accession>
<dbReference type="EMBL" id="CAJNRD030001122">
    <property type="protein sequence ID" value="CAG5099715.1"/>
    <property type="molecule type" value="Genomic_DNA"/>
</dbReference>